<dbReference type="InterPro" id="IPR051911">
    <property type="entry name" value="SDR_oxidoreductase"/>
</dbReference>
<comment type="caution">
    <text evidence="4">The sequence shown here is derived from an EMBL/GenBank/DDBJ whole genome shotgun (WGS) entry which is preliminary data.</text>
</comment>
<dbReference type="InterPro" id="IPR002347">
    <property type="entry name" value="SDR_fam"/>
</dbReference>
<dbReference type="PRINTS" id="PR00081">
    <property type="entry name" value="GDHRDH"/>
</dbReference>
<evidence type="ECO:0000256" key="2">
    <source>
        <dbReference type="ARBA" id="ARBA00023002"/>
    </source>
</evidence>
<dbReference type="AlphaFoldDB" id="A0A1M2VX85"/>
<evidence type="ECO:0000256" key="3">
    <source>
        <dbReference type="RuleBase" id="RU000363"/>
    </source>
</evidence>
<name>A0A1M2VX85_TRAPU</name>
<sequence length="283" mass="31113">MSSPRIWFITGSSTGFGRQLTELILQKGENVVATARRPSALDDLKATYPASRLLVVKLDVNNKEEIAAAFGQAQEAFGRLDVVVNNAAWGALGEVEASRDEDVRAMFETNVWGAANVTREAVRFFRDVNTPVGGRLLQISSMAGFASMPSWGFYSASKHAFEALTEGLVSEIDPAWNIKITIIEPGGFRTEGKEKVVFAPEHPAYSNPNLPVTQMRKHWDSFSPKGDAQKGVDAFYKIASLENPPLRVPLGKDSIAMLRKKIASLTADVDNYEYLSEDLEVDE</sequence>
<dbReference type="PANTHER" id="PTHR43976">
    <property type="entry name" value="SHORT CHAIN DEHYDROGENASE"/>
    <property type="match status" value="1"/>
</dbReference>
<proteinExistence type="inferred from homology"/>
<evidence type="ECO:0000313" key="4">
    <source>
        <dbReference type="EMBL" id="OJT12140.1"/>
    </source>
</evidence>
<reference evidence="4 5" key="1">
    <citation type="submission" date="2016-10" db="EMBL/GenBank/DDBJ databases">
        <title>Genome sequence of the basidiomycete white-rot fungus Trametes pubescens.</title>
        <authorList>
            <person name="Makela M.R."/>
            <person name="Granchi Z."/>
            <person name="Peng M."/>
            <person name="De Vries R.P."/>
            <person name="Grigoriev I."/>
            <person name="Riley R."/>
            <person name="Hilden K."/>
        </authorList>
    </citation>
    <scope>NUCLEOTIDE SEQUENCE [LARGE SCALE GENOMIC DNA]</scope>
    <source>
        <strain evidence="4 5">FBCC735</strain>
    </source>
</reference>
<evidence type="ECO:0000313" key="5">
    <source>
        <dbReference type="Proteomes" id="UP000184267"/>
    </source>
</evidence>
<keyword evidence="2" id="KW-0560">Oxidoreductase</keyword>
<dbReference type="Pfam" id="PF00106">
    <property type="entry name" value="adh_short"/>
    <property type="match status" value="1"/>
</dbReference>
<dbReference type="EMBL" id="MNAD01000519">
    <property type="protein sequence ID" value="OJT12140.1"/>
    <property type="molecule type" value="Genomic_DNA"/>
</dbReference>
<dbReference type="PRINTS" id="PR00080">
    <property type="entry name" value="SDRFAMILY"/>
</dbReference>
<dbReference type="InterPro" id="IPR036291">
    <property type="entry name" value="NAD(P)-bd_dom_sf"/>
</dbReference>
<dbReference type="CDD" id="cd05374">
    <property type="entry name" value="17beta-HSD-like_SDR_c"/>
    <property type="match status" value="1"/>
</dbReference>
<dbReference type="GO" id="GO:0016491">
    <property type="term" value="F:oxidoreductase activity"/>
    <property type="evidence" value="ECO:0007669"/>
    <property type="project" value="UniProtKB-KW"/>
</dbReference>
<dbReference type="OMA" id="FASMPSW"/>
<gene>
    <name evidence="4" type="ORF">TRAPUB_11317</name>
</gene>
<dbReference type="STRING" id="154538.A0A1M2VX85"/>
<organism evidence="4 5">
    <name type="scientific">Trametes pubescens</name>
    <name type="common">White-rot fungus</name>
    <dbReference type="NCBI Taxonomy" id="154538"/>
    <lineage>
        <taxon>Eukaryota</taxon>
        <taxon>Fungi</taxon>
        <taxon>Dikarya</taxon>
        <taxon>Basidiomycota</taxon>
        <taxon>Agaricomycotina</taxon>
        <taxon>Agaricomycetes</taxon>
        <taxon>Polyporales</taxon>
        <taxon>Polyporaceae</taxon>
        <taxon>Trametes</taxon>
    </lineage>
</organism>
<dbReference type="Proteomes" id="UP000184267">
    <property type="component" value="Unassembled WGS sequence"/>
</dbReference>
<evidence type="ECO:0008006" key="6">
    <source>
        <dbReference type="Google" id="ProtNLM"/>
    </source>
</evidence>
<dbReference type="OrthoDB" id="1274115at2759"/>
<accession>A0A1M2VX85</accession>
<evidence type="ECO:0000256" key="1">
    <source>
        <dbReference type="ARBA" id="ARBA00006484"/>
    </source>
</evidence>
<dbReference type="PANTHER" id="PTHR43976:SF16">
    <property type="entry name" value="SHORT-CHAIN DEHYDROGENASE_REDUCTASE FAMILY PROTEIN"/>
    <property type="match status" value="1"/>
</dbReference>
<comment type="similarity">
    <text evidence="1 3">Belongs to the short-chain dehydrogenases/reductases (SDR) family.</text>
</comment>
<dbReference type="SUPFAM" id="SSF51735">
    <property type="entry name" value="NAD(P)-binding Rossmann-fold domains"/>
    <property type="match status" value="1"/>
</dbReference>
<protein>
    <recommendedName>
        <fullName evidence="6">Oxidoreductase YusZ</fullName>
    </recommendedName>
</protein>
<dbReference type="Gene3D" id="3.40.50.720">
    <property type="entry name" value="NAD(P)-binding Rossmann-like Domain"/>
    <property type="match status" value="1"/>
</dbReference>
<keyword evidence="5" id="KW-1185">Reference proteome</keyword>